<evidence type="ECO:0000256" key="1">
    <source>
        <dbReference type="SAM" id="MobiDB-lite"/>
    </source>
</evidence>
<sequence>MQGVDEKLADVVNENDDKTIKDKLKEPGNEIDSASTVTYGNAKLSETAILLEEGDTVQVEDENMTNDVRQDENIKDN</sequence>
<dbReference type="OrthoDB" id="10618729at2759"/>
<protein>
    <submittedName>
        <fullName evidence="2">Uncharacterized protein</fullName>
    </submittedName>
</protein>
<proteinExistence type="predicted"/>
<evidence type="ECO:0000313" key="3">
    <source>
        <dbReference type="Proteomes" id="UP000594638"/>
    </source>
</evidence>
<organism evidence="2 3">
    <name type="scientific">Olea europaea subsp. europaea</name>
    <dbReference type="NCBI Taxonomy" id="158383"/>
    <lineage>
        <taxon>Eukaryota</taxon>
        <taxon>Viridiplantae</taxon>
        <taxon>Streptophyta</taxon>
        <taxon>Embryophyta</taxon>
        <taxon>Tracheophyta</taxon>
        <taxon>Spermatophyta</taxon>
        <taxon>Magnoliopsida</taxon>
        <taxon>eudicotyledons</taxon>
        <taxon>Gunneridae</taxon>
        <taxon>Pentapetalae</taxon>
        <taxon>asterids</taxon>
        <taxon>lamiids</taxon>
        <taxon>Lamiales</taxon>
        <taxon>Oleaceae</taxon>
        <taxon>Oleeae</taxon>
        <taxon>Olea</taxon>
    </lineage>
</organism>
<reference evidence="2 3" key="1">
    <citation type="submission" date="2019-12" db="EMBL/GenBank/DDBJ databases">
        <authorList>
            <person name="Alioto T."/>
            <person name="Alioto T."/>
            <person name="Gomez Garrido J."/>
        </authorList>
    </citation>
    <scope>NUCLEOTIDE SEQUENCE [LARGE SCALE GENOMIC DNA]</scope>
</reference>
<evidence type="ECO:0000313" key="2">
    <source>
        <dbReference type="EMBL" id="CAA2993999.1"/>
    </source>
</evidence>
<dbReference type="Proteomes" id="UP000594638">
    <property type="component" value="Unassembled WGS sequence"/>
</dbReference>
<keyword evidence="3" id="KW-1185">Reference proteome</keyword>
<name>A0A8S0SN38_OLEEU</name>
<dbReference type="Gramene" id="OE9A035464T1">
    <property type="protein sequence ID" value="OE9A035464C1"/>
    <property type="gene ID" value="OE9A035464"/>
</dbReference>
<dbReference type="EMBL" id="CACTIH010005463">
    <property type="protein sequence ID" value="CAA2993999.1"/>
    <property type="molecule type" value="Genomic_DNA"/>
</dbReference>
<feature type="compositionally biased region" description="Acidic residues" evidence="1">
    <location>
        <begin position="54"/>
        <end position="64"/>
    </location>
</feature>
<feature type="compositionally biased region" description="Basic and acidic residues" evidence="1">
    <location>
        <begin position="68"/>
        <end position="77"/>
    </location>
</feature>
<feature type="region of interest" description="Disordered" evidence="1">
    <location>
        <begin position="54"/>
        <end position="77"/>
    </location>
</feature>
<comment type="caution">
    <text evidence="2">The sequence shown here is derived from an EMBL/GenBank/DDBJ whole genome shotgun (WGS) entry which is preliminary data.</text>
</comment>
<gene>
    <name evidence="2" type="ORF">OLEA9_A035464</name>
</gene>
<dbReference type="AlphaFoldDB" id="A0A8S0SN38"/>
<accession>A0A8S0SN38</accession>